<evidence type="ECO:0000259" key="3">
    <source>
        <dbReference type="Pfam" id="PF21075"/>
    </source>
</evidence>
<feature type="domain" description="NAD-specific glutamate dehydrogenase C-terminal" evidence="2">
    <location>
        <begin position="1308"/>
        <end position="1645"/>
    </location>
</feature>
<feature type="domain" description="NAD-glutamate dehydrogenase ACT3" evidence="5">
    <location>
        <begin position="572"/>
        <end position="649"/>
    </location>
</feature>
<proteinExistence type="predicted"/>
<reference evidence="6 7" key="1">
    <citation type="submission" date="2018-03" db="EMBL/GenBank/DDBJ databases">
        <title>Genomic Encyclopedia of Archaeal and Bacterial Type Strains, Phase II (KMG-II): from individual species to whole genera.</title>
        <authorList>
            <person name="Goeker M."/>
        </authorList>
    </citation>
    <scope>NUCLEOTIDE SEQUENCE [LARGE SCALE GENOMIC DNA]</scope>
    <source>
        <strain evidence="6 7">DSM 45312</strain>
    </source>
</reference>
<evidence type="ECO:0000259" key="5">
    <source>
        <dbReference type="Pfam" id="PF21077"/>
    </source>
</evidence>
<dbReference type="InterPro" id="IPR049056">
    <property type="entry name" value="NAD_Glu_DH_HM3"/>
</dbReference>
<dbReference type="InterPro" id="IPR049062">
    <property type="entry name" value="NAD_Glu_DH_ACT2"/>
</dbReference>
<feature type="domain" description="NAD-glutamate dehydrogenase ACT2" evidence="4">
    <location>
        <begin position="427"/>
        <end position="517"/>
    </location>
</feature>
<dbReference type="InterPro" id="IPR028971">
    <property type="entry name" value="NAD-GDH_cat"/>
</dbReference>
<organism evidence="6 7">
    <name type="scientific">Murinocardiopsis flavida</name>
    <dbReference type="NCBI Taxonomy" id="645275"/>
    <lineage>
        <taxon>Bacteria</taxon>
        <taxon>Bacillati</taxon>
        <taxon>Actinomycetota</taxon>
        <taxon>Actinomycetes</taxon>
        <taxon>Streptosporangiales</taxon>
        <taxon>Nocardiopsidaceae</taxon>
        <taxon>Murinocardiopsis</taxon>
    </lineage>
</organism>
<dbReference type="InterPro" id="IPR046346">
    <property type="entry name" value="Aminoacid_DH-like_N_sf"/>
</dbReference>
<dbReference type="GO" id="GO:0006538">
    <property type="term" value="P:L-glutamate catabolic process"/>
    <property type="evidence" value="ECO:0007669"/>
    <property type="project" value="InterPro"/>
</dbReference>
<dbReference type="Pfam" id="PF05088">
    <property type="entry name" value="Bac_GDH_CD"/>
    <property type="match status" value="1"/>
</dbReference>
<dbReference type="GO" id="GO:0004352">
    <property type="term" value="F:glutamate dehydrogenase (NAD+) activity"/>
    <property type="evidence" value="ECO:0007669"/>
    <property type="project" value="InterPro"/>
</dbReference>
<dbReference type="InterPro" id="IPR007780">
    <property type="entry name" value="NAD_Glu_DH_bac"/>
</dbReference>
<dbReference type="Pfam" id="PF21078">
    <property type="entry name" value="GDH_HM3"/>
    <property type="match status" value="1"/>
</dbReference>
<dbReference type="PANTHER" id="PTHR43403">
    <property type="entry name" value="NAD-SPECIFIC GLUTAMATE DEHYDROGENASE"/>
    <property type="match status" value="1"/>
</dbReference>
<evidence type="ECO:0000313" key="7">
    <source>
        <dbReference type="Proteomes" id="UP000240542"/>
    </source>
</evidence>
<dbReference type="Pfam" id="PF21077">
    <property type="entry name" value="GDH_ACT3"/>
    <property type="match status" value="1"/>
</dbReference>
<dbReference type="SUPFAM" id="SSF53223">
    <property type="entry name" value="Aminoacid dehydrogenase-like, N-terminal domain"/>
    <property type="match status" value="1"/>
</dbReference>
<dbReference type="OrthoDB" id="9758052at2"/>
<gene>
    <name evidence="6" type="ORF">CLV63_109145</name>
</gene>
<dbReference type="PIRSF" id="PIRSF036761">
    <property type="entry name" value="GDH_Mll4104"/>
    <property type="match status" value="1"/>
</dbReference>
<dbReference type="Pfam" id="PF21079">
    <property type="entry name" value="GDH_HM2"/>
    <property type="match status" value="1"/>
</dbReference>
<dbReference type="Proteomes" id="UP000240542">
    <property type="component" value="Unassembled WGS sequence"/>
</dbReference>
<evidence type="ECO:0000313" key="6">
    <source>
        <dbReference type="EMBL" id="PSK97142.1"/>
    </source>
</evidence>
<sequence>MSGQSDAVQERILGEAATQWPELAGASSADTSPVGISPADLRDVERFLRLYYRHVASEELKERGGAEICGAAMAHRELARHRPQGRAKVRAYTPDREAGGWDVGHSVVEIVTDDAPFLVNSVTMELARRGIGVQLIIHPQLVVQRDLNGDLIEVEPEDAAAHPGLAPLAESWIHIEVDRQSDSAALKDIEADLERVLSDVRQVDEDSGKMRGRAIDLAEELFNNEAVLERSGIRSREVIEGVEFLRWVADRHFTFIGYREYALAEDSDGAMSLRPVTGTGLGVLRMDAPAEEGYAVLPPEARAKAREPHVLVLTKANSRATVHRPKYLDYIGVKRFDADGNVVGERRFLGLYTHEASTTSIAQIPLLKRKQAEVLELAGFDADSYDGKDLTEILEGFPREELFQTPVEELYDIVLGVLRLRERRGTKLFVRRDPYGRYVSCLVYLPRDRYNTKVRLDVQKVLEHAFEGANMDHSVMVGSSPLARLYVVVRADRGRALADVDHTALEAEVVKATRSWDDDLLAELTARFGADRAAELLFSYGEMLPEGYKADTGAATAVDDLARVDTLTPGGLTVSLYQQEGAGEHDWRFKVYREGDPISLSRVLPLLEHMGLEVVDERPYAITRPGADDSERRSWIYDFGLAPLPSASMSPERLKGLFEDAFVALWHGRGESDGFNALVLRAGLTWRQLTILRAYAKYLRQTGSTFSPAYIADVLVANEHIANLLVRLFESRFDPARTTGRKERTEGIAEEVRGELDTVASLDHDRILRSFLSAIEATLRTNYFQNAGTASGSDSATASGAKAGSDPKPYLVYKLDPERIPDLPAPRPRYEMFVYSPRVEGVHLRFGSVARGGLRWSERPEDFRTEVLGLVKAQMVKNTVIVPNGAKGGFVCKQLPAGGDRDAVQAEVIACYKHFISGLLDVTDNLVDGRIDHPDDVVRYDGDDSYLVVAADKGTATFSDIANSISVQRGFWLGDAFASGGSVGYDHKAMGITAKGAWESVRYHFREMGVDVQNEDFTAVGVGDMSGDVFGNGMLLSEHIRLVAAFDHRHIFLDPGADPARGHAERSRLFDLPRSSWDDYDRSLISQGGGVHPRTAKSIPITPEVRAALDLGGDVTSLPPFELIRAILRSPVDLFWNGGIGTYIKSSTETNAAVGDKTNDPVRVDATELRCKVVGEGGNLGLTQLGRIEFALEGGRVNTDFIDNSAGVDTSDHEVNIKILLDPEVRAGRMTKEERDALFMGMTDEVSDLVLRDNYHQNVVLAAARKQSQSMLHVHARYLRRLERSGRLKRKLEFLPDDKAIAARRAAGQGLSGPEFATLLAYTKIALGEDILSSSLPRDEYLRETLTGYFPTPLRERFADAMPEHPLSSEIVTTQVVNDFVNRAGTTFAFRINEETSASFADIARAYLVVKDVFQMADLWRSVEALDHEIDVDTQLTMLLEGRKLLERAVRWLLRNRRSPFGLAAEVEYFSAGVAEILPMLPEMLQGRDLAAYEERRDSYIARGVPKELAERVAAMVPAYSAFDLVEVANRTSRTLREVAECYFDLADQLQISRLRERIIALPRDDRWNTMARSALRDDLYAAHAELSGDILLSGSSGETPDELRAHWTDQNERAVERSGQTMSEIWETERFDLATLSVAVRSIRSLVVG</sequence>
<dbReference type="Pfam" id="PF21075">
    <property type="entry name" value="GDH_ACT1"/>
    <property type="match status" value="1"/>
</dbReference>
<dbReference type="RefSeq" id="WP_106583535.1">
    <property type="nucleotide sequence ID" value="NZ_PYGA01000009.1"/>
</dbReference>
<dbReference type="SUPFAM" id="SSF51735">
    <property type="entry name" value="NAD(P)-binding Rossmann-fold domains"/>
    <property type="match status" value="1"/>
</dbReference>
<dbReference type="Pfam" id="PF21073">
    <property type="entry name" value="GDH_HM1"/>
    <property type="match status" value="1"/>
</dbReference>
<dbReference type="InterPro" id="IPR048381">
    <property type="entry name" value="GDH_C"/>
</dbReference>
<keyword evidence="7" id="KW-1185">Reference proteome</keyword>
<dbReference type="Pfam" id="PF21076">
    <property type="entry name" value="GDH_ACT2"/>
    <property type="match status" value="1"/>
</dbReference>
<dbReference type="InterPro" id="IPR024727">
    <property type="entry name" value="NAD_Glu_DH_N_ACT1"/>
</dbReference>
<dbReference type="InterPro" id="IPR049059">
    <property type="entry name" value="NAD_Glu_DH_HM1"/>
</dbReference>
<evidence type="ECO:0000259" key="2">
    <source>
        <dbReference type="Pfam" id="PF21074"/>
    </source>
</evidence>
<feature type="domain" description="NAD-glutamate dehydrogenase N-terminal ACT1" evidence="3">
    <location>
        <begin position="47"/>
        <end position="193"/>
    </location>
</feature>
<dbReference type="GO" id="GO:0004069">
    <property type="term" value="F:L-aspartate:2-oxoglutarate aminotransferase activity"/>
    <property type="evidence" value="ECO:0007669"/>
    <property type="project" value="InterPro"/>
</dbReference>
<dbReference type="InterPro" id="IPR049058">
    <property type="entry name" value="NAD_Glu_DH_HM2"/>
</dbReference>
<evidence type="ECO:0000259" key="4">
    <source>
        <dbReference type="Pfam" id="PF21076"/>
    </source>
</evidence>
<evidence type="ECO:0000259" key="1">
    <source>
        <dbReference type="Pfam" id="PF05088"/>
    </source>
</evidence>
<accession>A0A2P8DIT8</accession>
<name>A0A2P8DIT8_9ACTN</name>
<feature type="domain" description="NAD-glutamate dehydrogenase catalytic" evidence="1">
    <location>
        <begin position="752"/>
        <end position="1263"/>
    </location>
</feature>
<dbReference type="Pfam" id="PF21074">
    <property type="entry name" value="GDH_C"/>
    <property type="match status" value="1"/>
</dbReference>
<dbReference type="InterPro" id="IPR036291">
    <property type="entry name" value="NAD(P)-bd_dom_sf"/>
</dbReference>
<dbReference type="InterPro" id="IPR049064">
    <property type="entry name" value="NAD_Glu_DH_ACT3"/>
</dbReference>
<dbReference type="EMBL" id="PYGA01000009">
    <property type="protein sequence ID" value="PSK97142.1"/>
    <property type="molecule type" value="Genomic_DNA"/>
</dbReference>
<protein>
    <submittedName>
        <fullName evidence="6">Glutamate dehydrogenase (NAD)</fullName>
    </submittedName>
</protein>
<comment type="caution">
    <text evidence="6">The sequence shown here is derived from an EMBL/GenBank/DDBJ whole genome shotgun (WGS) entry which is preliminary data.</text>
</comment>
<dbReference type="PANTHER" id="PTHR43403:SF1">
    <property type="entry name" value="NAD-SPECIFIC GLUTAMATE DEHYDROGENASE"/>
    <property type="match status" value="1"/>
</dbReference>